<feature type="compositionally biased region" description="Low complexity" evidence="1">
    <location>
        <begin position="674"/>
        <end position="685"/>
    </location>
</feature>
<feature type="compositionally biased region" description="Acidic residues" evidence="1">
    <location>
        <begin position="944"/>
        <end position="954"/>
    </location>
</feature>
<evidence type="ECO:0000313" key="2">
    <source>
        <dbReference type="Proteomes" id="UP000694843"/>
    </source>
</evidence>
<dbReference type="AlphaFoldDB" id="A0A8B7NFM2"/>
<feature type="compositionally biased region" description="Polar residues" evidence="1">
    <location>
        <begin position="804"/>
        <end position="833"/>
    </location>
</feature>
<feature type="compositionally biased region" description="Basic and acidic residues" evidence="1">
    <location>
        <begin position="922"/>
        <end position="943"/>
    </location>
</feature>
<feature type="compositionally biased region" description="Polar residues" evidence="1">
    <location>
        <begin position="785"/>
        <end position="796"/>
    </location>
</feature>
<dbReference type="OrthoDB" id="6382363at2759"/>
<feature type="compositionally biased region" description="Low complexity" evidence="1">
    <location>
        <begin position="707"/>
        <end position="718"/>
    </location>
</feature>
<gene>
    <name evidence="3" type="primary">LOC108669422</name>
</gene>
<feature type="compositionally biased region" description="Polar residues" evidence="1">
    <location>
        <begin position="896"/>
        <end position="906"/>
    </location>
</feature>
<accession>A0A8B7NFM2</accession>
<feature type="compositionally biased region" description="Basic residues" evidence="1">
    <location>
        <begin position="1"/>
        <end position="10"/>
    </location>
</feature>
<feature type="compositionally biased region" description="Polar residues" evidence="1">
    <location>
        <begin position="759"/>
        <end position="775"/>
    </location>
</feature>
<feature type="compositionally biased region" description="Basic and acidic residues" evidence="1">
    <location>
        <begin position="862"/>
        <end position="872"/>
    </location>
</feature>
<feature type="compositionally biased region" description="Basic and acidic residues" evidence="1">
    <location>
        <begin position="26"/>
        <end position="44"/>
    </location>
</feature>
<feature type="compositionally biased region" description="Basic and acidic residues" evidence="1">
    <location>
        <begin position="884"/>
        <end position="895"/>
    </location>
</feature>
<feature type="compositionally biased region" description="Low complexity" evidence="1">
    <location>
        <begin position="745"/>
        <end position="758"/>
    </location>
</feature>
<evidence type="ECO:0000256" key="1">
    <source>
        <dbReference type="SAM" id="MobiDB-lite"/>
    </source>
</evidence>
<evidence type="ECO:0000313" key="3">
    <source>
        <dbReference type="RefSeq" id="XP_018012241.1"/>
    </source>
</evidence>
<dbReference type="RefSeq" id="XP_018012241.1">
    <property type="nucleotide sequence ID" value="XM_018156752.2"/>
</dbReference>
<protein>
    <submittedName>
        <fullName evidence="3">Uncharacterized protein LOC108669422</fullName>
    </submittedName>
</protein>
<dbReference type="GeneID" id="108669422"/>
<feature type="compositionally biased region" description="Polar residues" evidence="1">
    <location>
        <begin position="64"/>
        <end position="81"/>
    </location>
</feature>
<organism evidence="2 3">
    <name type="scientific">Hyalella azteca</name>
    <name type="common">Amphipod</name>
    <dbReference type="NCBI Taxonomy" id="294128"/>
    <lineage>
        <taxon>Eukaryota</taxon>
        <taxon>Metazoa</taxon>
        <taxon>Ecdysozoa</taxon>
        <taxon>Arthropoda</taxon>
        <taxon>Crustacea</taxon>
        <taxon>Multicrustacea</taxon>
        <taxon>Malacostraca</taxon>
        <taxon>Eumalacostraca</taxon>
        <taxon>Peracarida</taxon>
        <taxon>Amphipoda</taxon>
        <taxon>Senticaudata</taxon>
        <taxon>Talitrida</taxon>
        <taxon>Talitroidea</taxon>
        <taxon>Hyalellidae</taxon>
        <taxon>Hyalella</taxon>
    </lineage>
</organism>
<keyword evidence="2" id="KW-1185">Reference proteome</keyword>
<feature type="region of interest" description="Disordered" evidence="1">
    <location>
        <begin position="1"/>
        <end position="117"/>
    </location>
</feature>
<name>A0A8B7NFM2_HYAAZ</name>
<dbReference type="Proteomes" id="UP000694843">
    <property type="component" value="Unplaced"/>
</dbReference>
<proteinExistence type="predicted"/>
<sequence length="961" mass="108050">MNSKKSKKNRHEVAAHVQETIENEGLEERTPVGKRKLNPDDSGSKTKKKKMSKSSPIKNVPETPASNSFEVNSSFPQLSGSSKHKKQHKLDQKAAQVSSVDEEDKGDDCLPSQDSSPKWTADAIDELLSSMTEYFKLKPDESCSFRVRLKKISWGNFPSKLTPPRTADECLQQLQVMFADLSTIRNLTEMIAQYKKARPQKKKKIFVKQPFARFQAERKEEIKQRGGNFLTTARAMYAELPEEERLNRYVLPYQQELAEKSGMQGKLFRDTSIKTHSALHFYREKHKDLTIKEAKLQYANLSDKKKMKYIRRSYNEFKRLSEEFNEAKKKTTDEIKPPFCQIRKNDWLMLLKSEGMPVMEVKGPKDLFLRDPDNANAENLSHDAFMKHPNKKIYCNEYIRMQEDFKTKFEAWMPTVKDDLLKPPAAAYYKDVMNIKVPKPKQEKTKSPKRNVSAAKKKTAVVSKIASKVRELEDSFVESGMLGNFPGEPKIPPLTVKDCFAHYYKSKHPENTPKDIAIAFKKLEESQKVSLEEAVESSKKNFLEKVKKFVADLSLMERKIYIGQNRVKFVKMFLGNDIFEDDYPCSEYPPFKKPSKKNSLSEPSSAGKTLTLLDMWKPQKNSEVTDDDHQPCTSTPLAAGNSRKLAGKEHKRLMSSNKSPRLASPSKKSEQAINRSNNSSSGSSVKESDSEDTDQGLTPPAQTKVIPSLSRTSSPTSYSDRDSEDDSDEELPTRTENDSVSCQRSKLGLSKSTLGLISASSPRKTSFTMTKNESASSERSKAGLSKSTLGLMSASSPRKALATAIQNESAPSGRSESGLNKSSFGVMSTSNSKQNKKRKLENKSVNGSGNLALAQKKLCNSGRDKDIAERRISLSRNSSDLSSEEDKPASPERKVTNLSHQSVRNNSSGASDSSSEEDEPSSPERKVTKFSDKNVKKNPRSDSEDSNEYSDEELVPAWGSK</sequence>
<feature type="region of interest" description="Disordered" evidence="1">
    <location>
        <begin position="621"/>
        <end position="961"/>
    </location>
</feature>
<dbReference type="KEGG" id="hazt:108669422"/>
<reference evidence="3" key="1">
    <citation type="submission" date="2025-08" db="UniProtKB">
        <authorList>
            <consortium name="RefSeq"/>
        </authorList>
    </citation>
    <scope>IDENTIFICATION</scope>
    <source>
        <tissue evidence="3">Whole organism</tissue>
    </source>
</reference>